<dbReference type="SUPFAM" id="SSF50729">
    <property type="entry name" value="PH domain-like"/>
    <property type="match status" value="1"/>
</dbReference>
<dbReference type="SMART" id="SM00233">
    <property type="entry name" value="PH"/>
    <property type="match status" value="1"/>
</dbReference>
<reference evidence="5" key="1">
    <citation type="submission" date="2025-08" db="UniProtKB">
        <authorList>
            <consortium name="RefSeq"/>
        </authorList>
    </citation>
    <scope>IDENTIFICATION</scope>
    <source>
        <tissue evidence="5">Thorax and Abdomen</tissue>
    </source>
</reference>
<evidence type="ECO:0000256" key="2">
    <source>
        <dbReference type="SAM" id="MobiDB-lite"/>
    </source>
</evidence>
<feature type="coiled-coil region" evidence="1">
    <location>
        <begin position="2978"/>
        <end position="3065"/>
    </location>
</feature>
<name>A0ABM3GGK3_NEOLC</name>
<dbReference type="RefSeq" id="XP_046599365.1">
    <property type="nucleotide sequence ID" value="XM_046743409.1"/>
</dbReference>
<feature type="compositionally biased region" description="Polar residues" evidence="2">
    <location>
        <begin position="3508"/>
        <end position="3523"/>
    </location>
</feature>
<feature type="compositionally biased region" description="Polar residues" evidence="2">
    <location>
        <begin position="1"/>
        <end position="14"/>
    </location>
</feature>
<dbReference type="PANTHER" id="PTHR12752">
    <property type="entry name" value="PHOSPHOINOSITOL 3-PHOSPHATE-BINDING PROTEIN"/>
    <property type="match status" value="1"/>
</dbReference>
<feature type="coiled-coil region" evidence="1">
    <location>
        <begin position="2919"/>
        <end position="2946"/>
    </location>
</feature>
<feature type="compositionally biased region" description="Acidic residues" evidence="2">
    <location>
        <begin position="2346"/>
        <end position="2359"/>
    </location>
</feature>
<feature type="compositionally biased region" description="Polar residues" evidence="2">
    <location>
        <begin position="1405"/>
        <end position="1414"/>
    </location>
</feature>
<feature type="compositionally biased region" description="Low complexity" evidence="2">
    <location>
        <begin position="2529"/>
        <end position="2549"/>
    </location>
</feature>
<dbReference type="PROSITE" id="PS50003">
    <property type="entry name" value="PH_DOMAIN"/>
    <property type="match status" value="1"/>
</dbReference>
<feature type="region of interest" description="Disordered" evidence="2">
    <location>
        <begin position="3751"/>
        <end position="3798"/>
    </location>
</feature>
<feature type="compositionally biased region" description="Basic and acidic residues" evidence="2">
    <location>
        <begin position="1416"/>
        <end position="1426"/>
    </location>
</feature>
<feature type="compositionally biased region" description="Polar residues" evidence="2">
    <location>
        <begin position="1300"/>
        <end position="1311"/>
    </location>
</feature>
<proteinExistence type="predicted"/>
<feature type="compositionally biased region" description="Gly residues" evidence="2">
    <location>
        <begin position="3478"/>
        <end position="3487"/>
    </location>
</feature>
<feature type="region of interest" description="Disordered" evidence="2">
    <location>
        <begin position="1605"/>
        <end position="1719"/>
    </location>
</feature>
<feature type="compositionally biased region" description="Low complexity" evidence="2">
    <location>
        <begin position="656"/>
        <end position="668"/>
    </location>
</feature>
<dbReference type="Pfam" id="PF25541">
    <property type="entry name" value="TBCA_PH"/>
    <property type="match status" value="1"/>
</dbReference>
<feature type="domain" description="PH" evidence="3">
    <location>
        <begin position="137"/>
        <end position="236"/>
    </location>
</feature>
<feature type="region of interest" description="Disordered" evidence="2">
    <location>
        <begin position="1399"/>
        <end position="1444"/>
    </location>
</feature>
<keyword evidence="1" id="KW-0175">Coiled coil</keyword>
<feature type="compositionally biased region" description="Basic and acidic residues" evidence="2">
    <location>
        <begin position="1356"/>
        <end position="1371"/>
    </location>
</feature>
<dbReference type="CDD" id="cd13248">
    <property type="entry name" value="PH_PEPP1_2_3"/>
    <property type="match status" value="1"/>
</dbReference>
<feature type="compositionally biased region" description="Polar residues" evidence="2">
    <location>
        <begin position="1969"/>
        <end position="1997"/>
    </location>
</feature>
<feature type="compositionally biased region" description="Polar residues" evidence="2">
    <location>
        <begin position="3772"/>
        <end position="3786"/>
    </location>
</feature>
<accession>A0ABM3GGK3</accession>
<feature type="compositionally biased region" description="Polar residues" evidence="2">
    <location>
        <begin position="411"/>
        <end position="420"/>
    </location>
</feature>
<dbReference type="Gene3D" id="2.30.29.30">
    <property type="entry name" value="Pleckstrin-homology domain (PH domain)/Phosphotyrosine-binding domain (PTB)"/>
    <property type="match status" value="1"/>
</dbReference>
<feature type="compositionally biased region" description="Basic and acidic residues" evidence="2">
    <location>
        <begin position="1564"/>
        <end position="1576"/>
    </location>
</feature>
<dbReference type="Pfam" id="PF00169">
    <property type="entry name" value="PH"/>
    <property type="match status" value="1"/>
</dbReference>
<feature type="compositionally biased region" description="Polar residues" evidence="2">
    <location>
        <begin position="925"/>
        <end position="937"/>
    </location>
</feature>
<feature type="compositionally biased region" description="Basic and acidic residues" evidence="2">
    <location>
        <begin position="1703"/>
        <end position="1714"/>
    </location>
</feature>
<feature type="compositionally biased region" description="Pro residues" evidence="2">
    <location>
        <begin position="3248"/>
        <end position="3264"/>
    </location>
</feature>
<dbReference type="Proteomes" id="UP000829291">
    <property type="component" value="Chromosome 6"/>
</dbReference>
<feature type="region of interest" description="Disordered" evidence="2">
    <location>
        <begin position="1459"/>
        <end position="1493"/>
    </location>
</feature>
<gene>
    <name evidence="5" type="primary">LOC107227262</name>
</gene>
<feature type="compositionally biased region" description="Low complexity" evidence="2">
    <location>
        <begin position="971"/>
        <end position="984"/>
    </location>
</feature>
<feature type="compositionally biased region" description="Low complexity" evidence="2">
    <location>
        <begin position="1923"/>
        <end position="1941"/>
    </location>
</feature>
<feature type="region of interest" description="Disordered" evidence="2">
    <location>
        <begin position="1220"/>
        <end position="1387"/>
    </location>
</feature>
<feature type="region of interest" description="Disordered" evidence="2">
    <location>
        <begin position="656"/>
        <end position="732"/>
    </location>
</feature>
<feature type="compositionally biased region" description="Basic and acidic residues" evidence="2">
    <location>
        <begin position="902"/>
        <end position="924"/>
    </location>
</feature>
<feature type="region of interest" description="Disordered" evidence="2">
    <location>
        <begin position="2307"/>
        <end position="2362"/>
    </location>
</feature>
<feature type="region of interest" description="Disordered" evidence="2">
    <location>
        <begin position="3164"/>
        <end position="3323"/>
    </location>
</feature>
<feature type="region of interest" description="Disordered" evidence="2">
    <location>
        <begin position="99"/>
        <end position="132"/>
    </location>
</feature>
<dbReference type="InterPro" id="IPR001849">
    <property type="entry name" value="PH_domain"/>
</dbReference>
<feature type="region of interest" description="Disordered" evidence="2">
    <location>
        <begin position="1820"/>
        <end position="1846"/>
    </location>
</feature>
<feature type="region of interest" description="Disordered" evidence="2">
    <location>
        <begin position="335"/>
        <end position="511"/>
    </location>
</feature>
<feature type="region of interest" description="Disordered" evidence="2">
    <location>
        <begin position="3426"/>
        <end position="3526"/>
    </location>
</feature>
<feature type="compositionally biased region" description="Polar residues" evidence="2">
    <location>
        <begin position="3428"/>
        <end position="3452"/>
    </location>
</feature>
<feature type="compositionally biased region" description="Low complexity" evidence="2">
    <location>
        <begin position="3202"/>
        <end position="3212"/>
    </location>
</feature>
<organism evidence="4 5">
    <name type="scientific">Neodiprion lecontei</name>
    <name type="common">Redheaded pine sawfly</name>
    <dbReference type="NCBI Taxonomy" id="441921"/>
    <lineage>
        <taxon>Eukaryota</taxon>
        <taxon>Metazoa</taxon>
        <taxon>Ecdysozoa</taxon>
        <taxon>Arthropoda</taxon>
        <taxon>Hexapoda</taxon>
        <taxon>Insecta</taxon>
        <taxon>Pterygota</taxon>
        <taxon>Neoptera</taxon>
        <taxon>Endopterygota</taxon>
        <taxon>Hymenoptera</taxon>
        <taxon>Tenthredinoidea</taxon>
        <taxon>Diprionidae</taxon>
        <taxon>Diprioninae</taxon>
        <taxon>Neodiprion</taxon>
    </lineage>
</organism>
<feature type="compositionally biased region" description="Polar residues" evidence="2">
    <location>
        <begin position="3180"/>
        <end position="3190"/>
    </location>
</feature>
<feature type="compositionally biased region" description="Basic and acidic residues" evidence="2">
    <location>
        <begin position="1268"/>
        <end position="1299"/>
    </location>
</feature>
<feature type="compositionally biased region" description="Polar residues" evidence="2">
    <location>
        <begin position="2623"/>
        <end position="2639"/>
    </location>
</feature>
<feature type="region of interest" description="Disordered" evidence="2">
    <location>
        <begin position="2455"/>
        <end position="2597"/>
    </location>
</feature>
<feature type="compositionally biased region" description="Basic and acidic residues" evidence="2">
    <location>
        <begin position="2710"/>
        <end position="2728"/>
    </location>
</feature>
<feature type="compositionally biased region" description="Polar residues" evidence="2">
    <location>
        <begin position="1339"/>
        <end position="1349"/>
    </location>
</feature>
<dbReference type="PANTHER" id="PTHR12752:SF9">
    <property type="entry name" value="KRAMER, ISOFORM I"/>
    <property type="match status" value="1"/>
</dbReference>
<feature type="compositionally biased region" description="Polar residues" evidence="2">
    <location>
        <begin position="1678"/>
        <end position="1701"/>
    </location>
</feature>
<feature type="compositionally biased region" description="Basic and acidic residues" evidence="2">
    <location>
        <begin position="1518"/>
        <end position="1537"/>
    </location>
</feature>
<feature type="region of interest" description="Disordered" evidence="2">
    <location>
        <begin position="1010"/>
        <end position="1100"/>
    </location>
</feature>
<feature type="compositionally biased region" description="Basic and acidic residues" evidence="2">
    <location>
        <begin position="2334"/>
        <end position="2345"/>
    </location>
</feature>
<feature type="region of interest" description="Disordered" evidence="2">
    <location>
        <begin position="1862"/>
        <end position="1904"/>
    </location>
</feature>
<feature type="region of interest" description="Disordered" evidence="2">
    <location>
        <begin position="3562"/>
        <end position="3585"/>
    </location>
</feature>
<feature type="compositionally biased region" description="Low complexity" evidence="2">
    <location>
        <begin position="264"/>
        <end position="277"/>
    </location>
</feature>
<feature type="region of interest" description="Disordered" evidence="2">
    <location>
        <begin position="3069"/>
        <end position="3150"/>
    </location>
</feature>
<feature type="region of interest" description="Disordered" evidence="2">
    <location>
        <begin position="589"/>
        <end position="633"/>
    </location>
</feature>
<dbReference type="GeneID" id="107227262"/>
<feature type="region of interest" description="Disordered" evidence="2">
    <location>
        <begin position="1918"/>
        <end position="1997"/>
    </location>
</feature>
<feature type="compositionally biased region" description="Basic and acidic residues" evidence="2">
    <location>
        <begin position="3286"/>
        <end position="3313"/>
    </location>
</feature>
<feature type="compositionally biased region" description="Basic residues" evidence="2">
    <location>
        <begin position="946"/>
        <end position="956"/>
    </location>
</feature>
<dbReference type="InterPro" id="IPR057971">
    <property type="entry name" value="PKHA4-7_TBCA"/>
</dbReference>
<feature type="region of interest" description="Disordered" evidence="2">
    <location>
        <begin position="258"/>
        <end position="309"/>
    </location>
</feature>
<feature type="compositionally biased region" description="Low complexity" evidence="2">
    <location>
        <begin position="2563"/>
        <end position="2574"/>
    </location>
</feature>
<evidence type="ECO:0000313" key="4">
    <source>
        <dbReference type="Proteomes" id="UP000829291"/>
    </source>
</evidence>
<evidence type="ECO:0000313" key="5">
    <source>
        <dbReference type="RefSeq" id="XP_046599365.1"/>
    </source>
</evidence>
<feature type="compositionally biased region" description="Polar residues" evidence="2">
    <location>
        <begin position="1821"/>
        <end position="1830"/>
    </location>
</feature>
<feature type="compositionally biased region" description="Basic residues" evidence="2">
    <location>
        <begin position="3076"/>
        <end position="3086"/>
    </location>
</feature>
<keyword evidence="4" id="KW-1185">Reference proteome</keyword>
<feature type="compositionally biased region" description="Low complexity" evidence="2">
    <location>
        <begin position="50"/>
        <end position="62"/>
    </location>
</feature>
<feature type="compositionally biased region" description="Polar residues" evidence="2">
    <location>
        <begin position="1056"/>
        <end position="1068"/>
    </location>
</feature>
<feature type="region of interest" description="Disordered" evidence="2">
    <location>
        <begin position="2406"/>
        <end position="2432"/>
    </location>
</feature>
<evidence type="ECO:0000259" key="3">
    <source>
        <dbReference type="PROSITE" id="PS50003"/>
    </source>
</evidence>
<protein>
    <submittedName>
        <fullName evidence="5">Uncharacterized protein LOC107227262 isoform X1</fullName>
    </submittedName>
</protein>
<feature type="compositionally biased region" description="Low complexity" evidence="2">
    <location>
        <begin position="3106"/>
        <end position="3135"/>
    </location>
</feature>
<feature type="compositionally biased region" description="Polar residues" evidence="2">
    <location>
        <begin position="669"/>
        <end position="680"/>
    </location>
</feature>
<feature type="region of interest" description="Disordered" evidence="2">
    <location>
        <begin position="2621"/>
        <end position="2748"/>
    </location>
</feature>
<feature type="region of interest" description="Disordered" evidence="2">
    <location>
        <begin position="1517"/>
        <end position="1583"/>
    </location>
</feature>
<dbReference type="InterPro" id="IPR040392">
    <property type="entry name" value="PKHA4-7_PH"/>
</dbReference>
<feature type="compositionally biased region" description="Low complexity" evidence="2">
    <location>
        <begin position="335"/>
        <end position="354"/>
    </location>
</feature>
<feature type="region of interest" description="Disordered" evidence="2">
    <location>
        <begin position="2212"/>
        <end position="2233"/>
    </location>
</feature>
<feature type="compositionally biased region" description="Polar residues" evidence="2">
    <location>
        <begin position="2519"/>
        <end position="2528"/>
    </location>
</feature>
<dbReference type="InterPro" id="IPR011993">
    <property type="entry name" value="PH-like_dom_sf"/>
</dbReference>
<feature type="compositionally biased region" description="Basic and acidic residues" evidence="2">
    <location>
        <begin position="830"/>
        <end position="841"/>
    </location>
</feature>
<feature type="region of interest" description="Disordered" evidence="2">
    <location>
        <begin position="759"/>
        <end position="841"/>
    </location>
</feature>
<feature type="compositionally biased region" description="Polar residues" evidence="2">
    <location>
        <begin position="1378"/>
        <end position="1387"/>
    </location>
</feature>
<feature type="compositionally biased region" description="Polar residues" evidence="2">
    <location>
        <begin position="2160"/>
        <end position="2169"/>
    </location>
</feature>
<feature type="region of interest" description="Disordered" evidence="2">
    <location>
        <begin position="1"/>
        <end position="64"/>
    </location>
</feature>
<feature type="compositionally biased region" description="Low complexity" evidence="2">
    <location>
        <begin position="689"/>
        <end position="717"/>
    </location>
</feature>
<feature type="compositionally biased region" description="Basic and acidic residues" evidence="2">
    <location>
        <begin position="3562"/>
        <end position="3576"/>
    </location>
</feature>
<evidence type="ECO:0000256" key="1">
    <source>
        <dbReference type="SAM" id="Coils"/>
    </source>
</evidence>
<feature type="compositionally biased region" description="Gly residues" evidence="2">
    <location>
        <begin position="103"/>
        <end position="113"/>
    </location>
</feature>
<feature type="compositionally biased region" description="Low complexity" evidence="2">
    <location>
        <begin position="296"/>
        <end position="308"/>
    </location>
</feature>
<feature type="region of interest" description="Disordered" evidence="2">
    <location>
        <begin position="900"/>
        <end position="984"/>
    </location>
</feature>
<feature type="region of interest" description="Disordered" evidence="2">
    <location>
        <begin position="2136"/>
        <end position="2169"/>
    </location>
</feature>
<feature type="region of interest" description="Disordered" evidence="2">
    <location>
        <begin position="3382"/>
        <end position="3409"/>
    </location>
</feature>
<feature type="region of interest" description="Disordered" evidence="2">
    <location>
        <begin position="3686"/>
        <end position="3707"/>
    </location>
</feature>
<sequence length="3798" mass="420959">MVSFKNCNNTTSEESTPHRHHPGTLRSSVNSRKYHQGHQHRNEPSLHVLPSRPSTHSSSTSRVCALHSRLDQPVTSSTPDMDNKKVVQGAASPALVQMRRKSGGGGDGSGIAGSGIRRRSGPQGLRSPAAKRPLSAPVALQGWLHKQGSEGLMLWKKRWFVLSEYCLFYYKGPEEEKLLGSILLPSYRVTACRPEDKANKKFAFKAEHANMRTYLFAADSRESMNQWVNALTLATLLQDPNPGGGDMAIALELAGPADGERSARPSVSSISSILNQSADDSDSGFHGFQSRDDPSHASNNNSSPNSVNTASFATLNNVHEVQTQPVQPVINGWMQQSPQYSQPGTSQQQQQQQPGAYTPLPGPSHQHKQQQHQQQGPQPGPSNVQTVQPMPRNFGQPLYANAPPKPRRLTEGSNEYSTPSPDLDALHPDCRKSPVSPDVRAATKSPGSEYERGSVVYVTRMSQPPQTLRTDKSGLNYGYASAQSQPTERRTPDTYGRSAKPRSSRGNGDYEDVYGAPQLYQRPAGPVGYTKGPAPAPIPIPVYAQQSPPQHPQMYAVLPTQAAPVMRQPRAQPPPRPHSADFLEYEATRRPQQQPHVQPGIVTAQQRRPQRPKSSLDVVNPSDAPTNDGYFYSEERNANEYSRYAAQMRQSAVYLHQTPQHHQQQRNQSLSRATTPSKPTSSRERDAESSVGSISETSSLALRRSQRDQSSALQQQQQHHHHLISSHSLQRHSEIASESLVRRSLRERSYEQAVPSGRELLLGGVPGEGATVPRRIQRDSRTEYDTSTGGRARRWNEQQFARSASARLPRTRHQVDRDEDDYAERSSGQDSRDGERKIQQREESMKRLLEWKQRMLQSPLTRKPASSGSRVQGIAQNELSSYYKQQAFLELAAHEASLAEARQARRRDDGHRTHPRSKSTDGRRSVTNNVSRYNSYSSDDEELGNVRHKRTRRPSHAGRSPRQVLDERTLSSAASSSATSITTTTTSTAMITTAATSAALNYPTRVSANGETVSSPIHPSAFPPQYENSRHKNASRGSRQPCGIPPDAGYGEIGFSPSSYEAINNPRSTVRRSTRKESGPEVGTGVDPKWQHNETPKKPTGILKQTSALCHPPCNDQSSNSEGRLSTLAGYIPNDTWHGHKNVQWNSTRGDKDDWETKIDEAKVIKEFSYQYIKPEQNPQDSTPPDVQAVNLVQSRIKSFESSLDETPGSLLAMQEPLKVSPPQATEAHVSRLDPTRNTTVIRDFALGDSSRETKDSVGVEEEASTDDGNKSVKDLLADFERKSQQAQKQENDKNEEYKQQQNRGVLSDTETLLYETGSDLDQPSKNVAEEDENREIQRSVNVEENFTGTIRRRKDLGDKSRKVKDSKAGSENEAEAANTQEISNPCYTRLSVTESLVTHDDQLSVESELTSPASKPDDFNPEEHYMPMAPRKAILDPSNERPNSKMMESLFASLDHEENSYVEMSQNGIGHSLLAPDDQDRKHDSGDYSTLDPPHYEFVCVADNKMEPVYMEVSQLADKEDTESSGKKAKTKRDSGNDVLPPRPDLPDILTALKSDSSDADDESSKDLDSLDAPRHPRFSLSDTFRPASYYLGASQALIAELHDSSDSELVSPPPIPTSLPPLDDLDSLEIQDSLGEAKKVAPQVAASRDSLNSRDSPKSWNKPAGQVETHRPPSRFSDTTISSTFRDSRMSLESASGSDSVELRSPEEEARHRQMKRRPVSDEVCEVLDSLDELESLGSRFDGASIDLDQYLEELQARDAFNVDLYAKDLSYNSIYGLNESMLATDKHLRKTTSQEISGKGNLPSYNTLDQPYQYGARTKTSSASSLPSMRVSDLPPMHQHSQSFTGDVHYENVVSFSTLRSSPGVRSEHGDGSKPGENYRGQKIPSHQRPSPLISHSRDSSYSLISGNASVSTSVACQRPSSAQSSSVMSQMGSVSPSAPGNGIPNASYFEQNRRSQGRHSRETSQDSARFSLSPNHRSSASQDSGQYPASTSTVKLSPQSAYYNASQVQNDQNGAPYYYSDLQAGVSGIDALINRNSASSRLPQLNNQRGDAALAANKRNDIGRMVNPIPRQMPRQIQVEDIDEARRIAAELRKSSTQFLAEKKAGLFQVDKRNIYEADTLRRVKSTDPLPDVSMIPDLNSRNIYPHGIRDKTQDEPNTTPSGSRFQVEIGTRYAAHRRSRSLEGLLDDAELQNLVEQRYGTGQMIGSRQQRETTVHPSPVHNQNRFNGEDPWEQDSLWRESLRRVSLRHARSLDNLEASVGPSAVQDGRIAGAQGSKGRARITRGATYVNDSVILRREASEVAGESHRMRRRQAAAKDRDQSEAQGMQRGEEVDEGRREEEEAEEGNPGPEEETYERLAMDRIGVGGYIWDSENEAYRKPGTAAAAVLQQRDTEHDNRQNFLAEGNLPPAPAMAEASRGSTATSGSFEIDREKLRQWDLLSSACLLQEQQRTSMSESGRGLPTTATSRQEDGSAPARHQESTADSTIPIANETSGVLTFDTRRVPPGHPDANEAQGQDDGTTVTRGAATTDGSSSANGTASGSGSVIGRDPLPPRAISTSQLPQRTLTQPPLPRGNAHHPAHPVQQTTLPVTRPLERTAAASLADIRITFAGEARITSPGNGQLKQQHQDQSAQRRMAGPLRVISPNGHRVSSPNESESHSRSPSERTIGSPVGRDIERIERGGGSGVDVNGHGRQNHCSANNRDNNELLNKRLETQRSRLDKSLTFTSGENPHRGGKGSGGDLVQVSAGELLGRTHEELVLLLIQLRRQSATLCKAMETCHVEIESQARLAELDTPRRLENLQKLEELKKHLMDLEKQYEKGKPMVNLVDNMVKLGSLYNRGTTTNGTGGVSSSRHDLVQEKTREVRDRLEFNQRVQEQRLLAEERRDWDRLSPDHGQLQAKVQQLYKLDRLLQEESGTLHSLQQDKEILEKALGGLRNKLQGSRSNPAEVERYRKQQLLLERELSRVRLLLAHNSKKLEETVAENARLEQELVVLRQKLQASRRYAGNVTRDPSGTTAALEAELRRVQQLVGDLQRQRQELSIQVRQLTEKSHSLVQQIRPQHVTSPQVHHHRSKKRSHSSWLETDLDSGMTLDHGLDSPTSSVPSGSPGIRQNGSPHQHQHSASSPQYKDPPPVPYKEHNIGVGSTQHNAQTYYNHSSHNQQPQHYHRVSAHSPQSQISALSPQLREQIHQHQLKQQQLRDQMQGKGSPVQNNVPGPLYVNTDSRRQDSTKYLESNSGNPPAPPPEYVPPPPPPPSEEALLNGNYAQNDESKFSGLMHGREKQEIKTVRIVKRESERRQRDRGDRTGNIGIPLTNGLQVPGSAKRLNEDDFGGSQQFEKSQLDRVMEESAAMIHAQSSVQLSEMDDVQFQRSMSLPRGFGGQRPQPGIHQGPVPAPPRSDSMNALRNMMVRRHRVRFENQDGSSDSTLSPHTESPNSGSQMATMSSPNYSISPPYSPSHQNYSPIQYSRGGSGASGISGQGMPVPSQYYPQPAVPPGTSFAISSNPGSPVATSPPTAHERLFGSAASINSLRDSPQLSPVFKSEAARQIIKEMAEKRSEGPRRRPVPKEKRRHYTVSSSKPILDLEDTFSKMGMGRARDDLDMERALRPRINAPDVVRSTLSHKELKYNESTIDNLLGTPNKILIPERYIPEQTPELSAEEQEHRLKKAESIRKMLSETTVTAPENPEEEVDQQKSNTLKKKVAEEKRQREHILQLNQILAKQVMEKSKMVAVKALATLPLAPSEPSFEEDDLSPVTPLPLYQQRENFYSSSHATSPRSGRIGNSDRNQD</sequence>